<name>A0ACC1HMY4_9FUNG</name>
<comment type="caution">
    <text evidence="1">The sequence shown here is derived from an EMBL/GenBank/DDBJ whole genome shotgun (WGS) entry which is preliminary data.</text>
</comment>
<proteinExistence type="predicted"/>
<feature type="non-terminal residue" evidence="1">
    <location>
        <position position="140"/>
    </location>
</feature>
<feature type="non-terminal residue" evidence="1">
    <location>
        <position position="1"/>
    </location>
</feature>
<organism evidence="1 2">
    <name type="scientific">Spiromyces aspiralis</name>
    <dbReference type="NCBI Taxonomy" id="68401"/>
    <lineage>
        <taxon>Eukaryota</taxon>
        <taxon>Fungi</taxon>
        <taxon>Fungi incertae sedis</taxon>
        <taxon>Zoopagomycota</taxon>
        <taxon>Kickxellomycotina</taxon>
        <taxon>Kickxellomycetes</taxon>
        <taxon>Kickxellales</taxon>
        <taxon>Kickxellaceae</taxon>
        <taxon>Spiromyces</taxon>
    </lineage>
</organism>
<evidence type="ECO:0000313" key="1">
    <source>
        <dbReference type="EMBL" id="KAJ1677849.1"/>
    </source>
</evidence>
<sequence length="140" mass="15518">LPFPVSSASTLSSSSTSPFRLNISGLTNQSTYPGGHSAYVTSIPSRGPADVAQIKEKGNELFKKGLYKEAVSKYTECIEIDGQAPVYWINRAMALIKLERYDEAIRDCSRGLELDPANIKALWRRGVARIRIGQWDQGIR</sequence>
<protein>
    <submittedName>
        <fullName evidence="1">Uncharacterized protein</fullName>
    </submittedName>
</protein>
<keyword evidence="2" id="KW-1185">Reference proteome</keyword>
<accession>A0ACC1HMY4</accession>
<dbReference type="Proteomes" id="UP001145114">
    <property type="component" value="Unassembled WGS sequence"/>
</dbReference>
<gene>
    <name evidence="1" type="ORF">EV182_005313</name>
</gene>
<evidence type="ECO:0000313" key="2">
    <source>
        <dbReference type="Proteomes" id="UP001145114"/>
    </source>
</evidence>
<reference evidence="1" key="1">
    <citation type="submission" date="2022-06" db="EMBL/GenBank/DDBJ databases">
        <title>Phylogenomic reconstructions and comparative analyses of Kickxellomycotina fungi.</title>
        <authorList>
            <person name="Reynolds N.K."/>
            <person name="Stajich J.E."/>
            <person name="Barry K."/>
            <person name="Grigoriev I.V."/>
            <person name="Crous P."/>
            <person name="Smith M.E."/>
        </authorList>
    </citation>
    <scope>NUCLEOTIDE SEQUENCE</scope>
    <source>
        <strain evidence="1">RSA 2271</strain>
    </source>
</reference>
<dbReference type="EMBL" id="JAMZIH010001854">
    <property type="protein sequence ID" value="KAJ1677849.1"/>
    <property type="molecule type" value="Genomic_DNA"/>
</dbReference>